<protein>
    <submittedName>
        <fullName evidence="1">D-alanyl-D-alanine carboxypeptidase</fullName>
    </submittedName>
</protein>
<dbReference type="InterPro" id="IPR012338">
    <property type="entry name" value="Beta-lactam/transpept-like"/>
</dbReference>
<keyword evidence="1" id="KW-0645">Protease</keyword>
<proteinExistence type="predicted"/>
<dbReference type="SUPFAM" id="SSF56601">
    <property type="entry name" value="beta-lactamase/transpeptidase-like"/>
    <property type="match status" value="1"/>
</dbReference>
<evidence type="ECO:0000313" key="2">
    <source>
        <dbReference type="Proteomes" id="UP000198949"/>
    </source>
</evidence>
<dbReference type="STRING" id="58114.SAMN05216270_110161"/>
<evidence type="ECO:0000313" key="1">
    <source>
        <dbReference type="EMBL" id="SDD99989.1"/>
    </source>
</evidence>
<name>A0A1G6ZBC5_9ACTN</name>
<keyword evidence="2" id="KW-1185">Reference proteome</keyword>
<dbReference type="EMBL" id="FNAD01000010">
    <property type="protein sequence ID" value="SDD99989.1"/>
    <property type="molecule type" value="Genomic_DNA"/>
</dbReference>
<dbReference type="Proteomes" id="UP000198949">
    <property type="component" value="Unassembled WGS sequence"/>
</dbReference>
<dbReference type="AlphaFoldDB" id="A0A1G6ZBC5"/>
<organism evidence="1 2">
    <name type="scientific">Glycomyces harbinensis</name>
    <dbReference type="NCBI Taxonomy" id="58114"/>
    <lineage>
        <taxon>Bacteria</taxon>
        <taxon>Bacillati</taxon>
        <taxon>Actinomycetota</taxon>
        <taxon>Actinomycetes</taxon>
        <taxon>Glycomycetales</taxon>
        <taxon>Glycomycetaceae</taxon>
        <taxon>Glycomyces</taxon>
    </lineage>
</organism>
<dbReference type="Gene3D" id="3.40.710.10">
    <property type="entry name" value="DD-peptidase/beta-lactamase superfamily"/>
    <property type="match status" value="1"/>
</dbReference>
<dbReference type="RefSeq" id="WP_091037980.1">
    <property type="nucleotide sequence ID" value="NZ_FNAD01000010.1"/>
</dbReference>
<keyword evidence="1" id="KW-0378">Hydrolase</keyword>
<dbReference type="OrthoDB" id="5177574at2"/>
<accession>A0A1G6ZBC5</accession>
<keyword evidence="1" id="KW-0121">Carboxypeptidase</keyword>
<reference evidence="2" key="1">
    <citation type="submission" date="2016-10" db="EMBL/GenBank/DDBJ databases">
        <authorList>
            <person name="Varghese N."/>
            <person name="Submissions S."/>
        </authorList>
    </citation>
    <scope>NUCLEOTIDE SEQUENCE [LARGE SCALE GENOMIC DNA]</scope>
    <source>
        <strain evidence="2">CGMCC 4.3516</strain>
    </source>
</reference>
<dbReference type="GO" id="GO:0004180">
    <property type="term" value="F:carboxypeptidase activity"/>
    <property type="evidence" value="ECO:0007669"/>
    <property type="project" value="UniProtKB-KW"/>
</dbReference>
<sequence length="175" mass="18356">MPYITTGDAAEPYFDTTALSNDQLWAAGGVVATTGDANDFYRALTDGTLLDAAQLAEMSDHVDTGAGLLYGLGLAGLTMGCPDDPDEIFWGHTGGGLGHQTYSFHSLDGERQVTVTWNIDDRHGAADPQALSWAVSGLLFAGLCGADLGDRPEDADPRTRGVPSVEALRELSLIG</sequence>
<gene>
    <name evidence="1" type="ORF">SAMN05216270_110161</name>
</gene>